<keyword evidence="1" id="KW-0812">Transmembrane</keyword>
<feature type="transmembrane region" description="Helical" evidence="1">
    <location>
        <begin position="97"/>
        <end position="120"/>
    </location>
</feature>
<protein>
    <submittedName>
        <fullName evidence="2">Uncharacterized protein</fullName>
    </submittedName>
</protein>
<evidence type="ECO:0000313" key="3">
    <source>
        <dbReference type="Proteomes" id="UP000627573"/>
    </source>
</evidence>
<proteinExistence type="predicted"/>
<feature type="transmembrane region" description="Helical" evidence="1">
    <location>
        <begin position="35"/>
        <end position="56"/>
    </location>
</feature>
<keyword evidence="1" id="KW-0472">Membrane</keyword>
<keyword evidence="1" id="KW-1133">Transmembrane helix</keyword>
<dbReference type="AlphaFoldDB" id="A0A8I0ZWR6"/>
<comment type="caution">
    <text evidence="2">The sequence shown here is derived from an EMBL/GenBank/DDBJ whole genome shotgun (WGS) entry which is preliminary data.</text>
</comment>
<dbReference type="Proteomes" id="UP000627573">
    <property type="component" value="Unassembled WGS sequence"/>
</dbReference>
<reference evidence="2 3" key="1">
    <citation type="submission" date="2020-12" db="EMBL/GenBank/DDBJ databases">
        <title>Draft genome sequence of furan degrading bacterial strain FUR100.</title>
        <authorList>
            <person name="Woiski C."/>
        </authorList>
    </citation>
    <scope>NUCLEOTIDE SEQUENCE [LARGE SCALE GENOMIC DNA]</scope>
    <source>
        <strain evidence="2 3">FUR100</strain>
    </source>
</reference>
<organism evidence="2 3">
    <name type="scientific">Rhodococcus erythropolis</name>
    <name type="common">Arthrobacter picolinophilus</name>
    <dbReference type="NCBI Taxonomy" id="1833"/>
    <lineage>
        <taxon>Bacteria</taxon>
        <taxon>Bacillati</taxon>
        <taxon>Actinomycetota</taxon>
        <taxon>Actinomycetes</taxon>
        <taxon>Mycobacteriales</taxon>
        <taxon>Nocardiaceae</taxon>
        <taxon>Rhodococcus</taxon>
        <taxon>Rhodococcus erythropolis group</taxon>
    </lineage>
</organism>
<dbReference type="EMBL" id="JAECSB010000057">
    <property type="protein sequence ID" value="MBH5144232.1"/>
    <property type="molecule type" value="Genomic_DNA"/>
</dbReference>
<name>A0A8I0ZWR6_RHOER</name>
<evidence type="ECO:0000256" key="1">
    <source>
        <dbReference type="SAM" id="Phobius"/>
    </source>
</evidence>
<sequence>MKGTPMLALTDHFAGGDGSAFSVIMNDLFWPTVPYVAGGAIILVALLSELDVIALMGGRQAYLKRPSGLLRLALASVAMVVFWQMTTHSEPIRDSRLFEVLPITSGALGFLVAALAFVVIRGDRLTRAGVGCPGASVGGAALMACGGPARTTATPERDDTDGATK</sequence>
<keyword evidence="3" id="KW-1185">Reference proteome</keyword>
<accession>A0A8I0ZWR6</accession>
<feature type="transmembrane region" description="Helical" evidence="1">
    <location>
        <begin position="68"/>
        <end position="85"/>
    </location>
</feature>
<evidence type="ECO:0000313" key="2">
    <source>
        <dbReference type="EMBL" id="MBH5144232.1"/>
    </source>
</evidence>
<gene>
    <name evidence="2" type="ORF">I3517_16570</name>
</gene>